<dbReference type="InterPro" id="IPR008316">
    <property type="entry name" value="UCP029876"/>
</dbReference>
<evidence type="ECO:0000313" key="1">
    <source>
        <dbReference type="EMBL" id="MBC8611227.1"/>
    </source>
</evidence>
<dbReference type="SUPFAM" id="SSF158560">
    <property type="entry name" value="BH3980-like"/>
    <property type="match status" value="1"/>
</dbReference>
<dbReference type="EMBL" id="JACRTL010000004">
    <property type="protein sequence ID" value="MBC8611227.1"/>
    <property type="molecule type" value="Genomic_DNA"/>
</dbReference>
<dbReference type="Proteomes" id="UP000632659">
    <property type="component" value="Unassembled WGS sequence"/>
</dbReference>
<dbReference type="RefSeq" id="WP_093988913.1">
    <property type="nucleotide sequence ID" value="NZ_FYDD01000003.1"/>
</dbReference>
<keyword evidence="2" id="KW-1185">Reference proteome</keyword>
<dbReference type="AlphaFoldDB" id="A0A8J6PBR4"/>
<protein>
    <submittedName>
        <fullName evidence="1">DUF1048 domain-containing protein</fullName>
    </submittedName>
</protein>
<dbReference type="Gene3D" id="1.10.1900.10">
    <property type="entry name" value="c-terminal domain of poly(a) binding protein"/>
    <property type="match status" value="1"/>
</dbReference>
<sequence length="118" mass="13974">MSNFFQDYFNIKKIIKSKQEYKRQMARVDALPEDYQYVFKKIQEHMWKFTAGAGYDMMEVHYGLIDLFEEGVAEGKTVLEVTGKDVAGFVDELLKNARTYTEDRRTKFNHDIQKKLES</sequence>
<dbReference type="Pfam" id="PF06304">
    <property type="entry name" value="DUF1048"/>
    <property type="match status" value="1"/>
</dbReference>
<reference evidence="1" key="1">
    <citation type="submission" date="2020-08" db="EMBL/GenBank/DDBJ databases">
        <title>Genome public.</title>
        <authorList>
            <person name="Liu C."/>
            <person name="Sun Q."/>
        </authorList>
    </citation>
    <scope>NUCLEOTIDE SEQUENCE</scope>
    <source>
        <strain evidence="1">NSJ-15</strain>
    </source>
</reference>
<dbReference type="OrthoDB" id="2087617at2"/>
<proteinExistence type="predicted"/>
<name>A0A8J6PBR4_9FIRM</name>
<comment type="caution">
    <text evidence="1">The sequence shown here is derived from an EMBL/GenBank/DDBJ whole genome shotgun (WGS) entry which is preliminary data.</text>
</comment>
<organism evidence="1 2">
    <name type="scientific">Massiliimalia timonensis</name>
    <dbReference type="NCBI Taxonomy" id="1987501"/>
    <lineage>
        <taxon>Bacteria</taxon>
        <taxon>Bacillati</taxon>
        <taxon>Bacillota</taxon>
        <taxon>Clostridia</taxon>
        <taxon>Eubacteriales</taxon>
        <taxon>Oscillospiraceae</taxon>
        <taxon>Massiliimalia</taxon>
    </lineage>
</organism>
<gene>
    <name evidence="1" type="ORF">H8702_08875</name>
</gene>
<accession>A0A8J6PBR4</accession>
<evidence type="ECO:0000313" key="2">
    <source>
        <dbReference type="Proteomes" id="UP000632659"/>
    </source>
</evidence>